<dbReference type="EC" id="1.14.99.29" evidence="10"/>
<protein>
    <recommendedName>
        <fullName evidence="10">Deoxyhypusine hydroxylase</fullName>
        <shortName evidence="10">DOHH</shortName>
        <ecNumber evidence="10">1.14.99.29</ecNumber>
    </recommendedName>
    <alternativeName>
        <fullName evidence="10">Deoxyhypusine dioxygenase</fullName>
    </alternativeName>
    <alternativeName>
        <fullName evidence="10">Deoxyhypusine monooxygenase</fullName>
    </alternativeName>
</protein>
<organism evidence="12 13">
    <name type="scientific">Periplaneta americana</name>
    <name type="common">American cockroach</name>
    <name type="synonym">Blatta americana</name>
    <dbReference type="NCBI Taxonomy" id="6978"/>
    <lineage>
        <taxon>Eukaryota</taxon>
        <taxon>Metazoa</taxon>
        <taxon>Ecdysozoa</taxon>
        <taxon>Arthropoda</taxon>
        <taxon>Hexapoda</taxon>
        <taxon>Insecta</taxon>
        <taxon>Pterygota</taxon>
        <taxon>Neoptera</taxon>
        <taxon>Polyneoptera</taxon>
        <taxon>Dictyoptera</taxon>
        <taxon>Blattodea</taxon>
        <taxon>Blattoidea</taxon>
        <taxon>Blattidae</taxon>
        <taxon>Blattinae</taxon>
        <taxon>Periplaneta</taxon>
    </lineage>
</organism>
<dbReference type="EMBL" id="JAJSOF020000017">
    <property type="protein sequence ID" value="KAJ4439890.1"/>
    <property type="molecule type" value="Genomic_DNA"/>
</dbReference>
<feature type="binding site" evidence="10">
    <location>
        <position position="244"/>
    </location>
    <ligand>
        <name>Fe cation</name>
        <dbReference type="ChEBI" id="CHEBI:24875"/>
        <label>2</label>
    </ligand>
</feature>
<dbReference type="PANTHER" id="PTHR12697:SF5">
    <property type="entry name" value="DEOXYHYPUSINE HYDROXYLASE"/>
    <property type="match status" value="1"/>
</dbReference>
<dbReference type="Proteomes" id="UP001148838">
    <property type="component" value="Unassembled WGS sequence"/>
</dbReference>
<comment type="caution">
    <text evidence="12">The sequence shown here is derived from an EMBL/GenBank/DDBJ whole genome shotgun (WGS) entry which is preliminary data.</text>
</comment>
<dbReference type="InterPro" id="IPR004155">
    <property type="entry name" value="PBS_lyase_HEAT"/>
</dbReference>
<dbReference type="PANTHER" id="PTHR12697">
    <property type="entry name" value="PBS LYASE HEAT-LIKE PROTEIN"/>
    <property type="match status" value="1"/>
</dbReference>
<reference evidence="12 13" key="1">
    <citation type="journal article" date="2022" name="Allergy">
        <title>Genome assembly and annotation of Periplaneta americana reveal a comprehensive cockroach allergen profile.</title>
        <authorList>
            <person name="Wang L."/>
            <person name="Xiong Q."/>
            <person name="Saelim N."/>
            <person name="Wang L."/>
            <person name="Nong W."/>
            <person name="Wan A.T."/>
            <person name="Shi M."/>
            <person name="Liu X."/>
            <person name="Cao Q."/>
            <person name="Hui J.H.L."/>
            <person name="Sookrung N."/>
            <person name="Leung T.F."/>
            <person name="Tungtrongchitr A."/>
            <person name="Tsui S.K.W."/>
        </authorList>
    </citation>
    <scope>NUCLEOTIDE SEQUENCE [LARGE SCALE GENOMIC DNA]</scope>
    <source>
        <strain evidence="12">PWHHKU_190912</strain>
    </source>
</reference>
<evidence type="ECO:0000256" key="11">
    <source>
        <dbReference type="PROSITE-ProRule" id="PRU00103"/>
    </source>
</evidence>
<gene>
    <name evidence="12" type="ORF">ANN_08019</name>
</gene>
<keyword evidence="6 10" id="KW-0408">Iron</keyword>
<keyword evidence="13" id="KW-1185">Reference proteome</keyword>
<feature type="binding site" evidence="10">
    <location>
        <position position="92"/>
    </location>
    <ligand>
        <name>Fe cation</name>
        <dbReference type="ChEBI" id="CHEBI:24875"/>
        <label>1</label>
    </ligand>
</feature>
<dbReference type="Gene3D" id="1.25.10.10">
    <property type="entry name" value="Leucine-rich Repeat Variant"/>
    <property type="match status" value="2"/>
</dbReference>
<name>A0ABQ8T2H4_PERAM</name>
<keyword evidence="5 10" id="KW-0560">Oxidoreductase</keyword>
<evidence type="ECO:0000313" key="13">
    <source>
        <dbReference type="Proteomes" id="UP001148838"/>
    </source>
</evidence>
<comment type="similarity">
    <text evidence="10">Belongs to the deoxyhypusine hydroxylase family.</text>
</comment>
<evidence type="ECO:0000313" key="12">
    <source>
        <dbReference type="EMBL" id="KAJ4439890.1"/>
    </source>
</evidence>
<evidence type="ECO:0000256" key="3">
    <source>
        <dbReference type="ARBA" id="ARBA00022723"/>
    </source>
</evidence>
<evidence type="ECO:0000256" key="7">
    <source>
        <dbReference type="ARBA" id="ARBA00023033"/>
    </source>
</evidence>
<comment type="function">
    <text evidence="9">Catalyzes the hydroxylation of the N(6)-(4-aminobutyl)-L-lysine intermediate produced by deoxyhypusine synthase/DHPS on a critical lysine of the eukaryotic translation initiation factor 5A/eIF-5A. This is the second step of the post-translational modification of that lysine into an unusual amino acid residue named hypusine. Hypusination is unique to mature eIF-5A factor and is essential for its function.</text>
</comment>
<proteinExistence type="inferred from homology"/>
<evidence type="ECO:0000256" key="6">
    <source>
        <dbReference type="ARBA" id="ARBA00023004"/>
    </source>
</evidence>
<feature type="binding site" evidence="10">
    <location>
        <position position="212"/>
    </location>
    <ligand>
        <name>Fe cation</name>
        <dbReference type="ChEBI" id="CHEBI:24875"/>
        <label>2</label>
    </ligand>
</feature>
<keyword evidence="4" id="KW-0677">Repeat</keyword>
<feature type="binding site" evidence="10">
    <location>
        <position position="211"/>
    </location>
    <ligand>
        <name>Fe cation</name>
        <dbReference type="ChEBI" id="CHEBI:24875"/>
        <label>2</label>
    </ligand>
</feature>
<dbReference type="PROSITE" id="PS50077">
    <property type="entry name" value="HEAT_REPEAT"/>
    <property type="match status" value="1"/>
</dbReference>
<dbReference type="InterPro" id="IPR021133">
    <property type="entry name" value="HEAT_type_2"/>
</dbReference>
<accession>A0ABQ8T2H4</accession>
<evidence type="ECO:0000256" key="10">
    <source>
        <dbReference type="HAMAP-Rule" id="MF_03101"/>
    </source>
</evidence>
<dbReference type="Pfam" id="PF13646">
    <property type="entry name" value="HEAT_2"/>
    <property type="match status" value="2"/>
</dbReference>
<dbReference type="InterPro" id="IPR011989">
    <property type="entry name" value="ARM-like"/>
</dbReference>
<sequence>MPVTTEGKIEAIGRVLNDQSRPLKERFRALFTLRNLGGPVAIKCIQQCFGDPSALLKHELAYCLGQMQDSRAVPVLINILKDKRQEPMVRHEAGEALGAIASKEVKEVLEKYANDDVIEVAETCQLALGRITWLTELAALENLPENPYASVDPAPPSQETDVSTLKRILLDENQSLFERYRAMFSLRNLNTPESIVALGEGLKAGSALFRHEVAFVLGQLQHDTSIPYLQESLEDTAENEMVRHECAEALGAIASPVCFEILKKYLEDEKRVVKESCEIALDMCEYENSPEFQYANTLLQVLLATTVMLPQRHRKTRMALLLADGRGVSFEELKLEYTSANSLHQDCWKDLIEHWKYV</sequence>
<dbReference type="InterPro" id="IPR027517">
    <property type="entry name" value="Deoxyhypusine_hydroxylase"/>
</dbReference>
<dbReference type="SMART" id="SM00567">
    <property type="entry name" value="EZ_HEAT"/>
    <property type="match status" value="6"/>
</dbReference>
<dbReference type="InterPro" id="IPR016024">
    <property type="entry name" value="ARM-type_fold"/>
</dbReference>
<feature type="repeat" description="HEAT" evidence="11">
    <location>
        <begin position="72"/>
        <end position="112"/>
    </location>
</feature>
<feature type="binding site" evidence="10">
    <location>
        <position position="59"/>
    </location>
    <ligand>
        <name>Fe cation</name>
        <dbReference type="ChEBI" id="CHEBI:24875"/>
        <label>1</label>
    </ligand>
</feature>
<comment type="cofactor">
    <cofactor evidence="10">
        <name>Fe(2+)</name>
        <dbReference type="ChEBI" id="CHEBI:29033"/>
    </cofactor>
    <text evidence="10">Binds 2 Fe(2+) ions per subunit.</text>
</comment>
<evidence type="ECO:0000256" key="1">
    <source>
        <dbReference type="ARBA" id="ARBA00000068"/>
    </source>
</evidence>
<evidence type="ECO:0000256" key="9">
    <source>
        <dbReference type="ARBA" id="ARBA00045876"/>
    </source>
</evidence>
<comment type="pathway">
    <text evidence="2 10">Protein modification; eIF5A hypusination.</text>
</comment>
<keyword evidence="7 10" id="KW-0503">Monooxygenase</keyword>
<dbReference type="HAMAP" id="MF_03101">
    <property type="entry name" value="Deoxyhypusine_hydroxylase"/>
    <property type="match status" value="1"/>
</dbReference>
<feature type="binding site" evidence="10">
    <location>
        <position position="58"/>
    </location>
    <ligand>
        <name>Fe cation</name>
        <dbReference type="ChEBI" id="CHEBI:24875"/>
        <label>1</label>
    </ligand>
</feature>
<feature type="binding site" evidence="10">
    <location>
        <position position="245"/>
    </location>
    <ligand>
        <name>Fe cation</name>
        <dbReference type="ChEBI" id="CHEBI:24875"/>
        <label>2</label>
    </ligand>
</feature>
<keyword evidence="3 10" id="KW-0479">Metal-binding</keyword>
<evidence type="ECO:0000256" key="5">
    <source>
        <dbReference type="ARBA" id="ARBA00023002"/>
    </source>
</evidence>
<evidence type="ECO:0000256" key="4">
    <source>
        <dbReference type="ARBA" id="ARBA00022737"/>
    </source>
</evidence>
<evidence type="ECO:0000256" key="8">
    <source>
        <dbReference type="ARBA" id="ARBA00023256"/>
    </source>
</evidence>
<dbReference type="SUPFAM" id="SSF48371">
    <property type="entry name" value="ARM repeat"/>
    <property type="match status" value="1"/>
</dbReference>
<feature type="binding site" evidence="10">
    <location>
        <position position="91"/>
    </location>
    <ligand>
        <name>Fe cation</name>
        <dbReference type="ChEBI" id="CHEBI:24875"/>
        <label>1</label>
    </ligand>
</feature>
<evidence type="ECO:0000256" key="2">
    <source>
        <dbReference type="ARBA" id="ARBA00005041"/>
    </source>
</evidence>
<keyword evidence="8 10" id="KW-0386">Hypusine biosynthesis</keyword>
<comment type="catalytic activity">
    <reaction evidence="1 10">
        <text>[eIF5A protein]-deoxyhypusine + AH2 + O2 = [eIF5A protein]-hypusine + A + H2O</text>
        <dbReference type="Rhea" id="RHEA:14101"/>
        <dbReference type="Rhea" id="RHEA-COMP:10144"/>
        <dbReference type="Rhea" id="RHEA-COMP:12592"/>
        <dbReference type="ChEBI" id="CHEBI:13193"/>
        <dbReference type="ChEBI" id="CHEBI:15377"/>
        <dbReference type="ChEBI" id="CHEBI:15379"/>
        <dbReference type="ChEBI" id="CHEBI:17499"/>
        <dbReference type="ChEBI" id="CHEBI:82657"/>
        <dbReference type="ChEBI" id="CHEBI:91175"/>
        <dbReference type="EC" id="1.14.99.29"/>
    </reaction>
</comment>
<comment type="function">
    <text evidence="10">Catalyzes the hydroxylation of the N(6)-(4-aminobutyl)-L-lysine intermediate to form hypusine, an essential post-translational modification only found in mature eIF-5A factor.</text>
</comment>